<dbReference type="PANTHER" id="PTHR12358">
    <property type="entry name" value="SPHINGOSINE KINASE"/>
    <property type="match status" value="1"/>
</dbReference>
<gene>
    <name evidence="7" type="ORF">TbgDal_VII1220</name>
</gene>
<dbReference type="PROSITE" id="PS50146">
    <property type="entry name" value="DAGK"/>
    <property type="match status" value="1"/>
</dbReference>
<dbReference type="OrthoDB" id="3853857at2759"/>
<feature type="compositionally biased region" description="Polar residues" evidence="5">
    <location>
        <begin position="654"/>
        <end position="670"/>
    </location>
</feature>
<dbReference type="GO" id="GO:0005737">
    <property type="term" value="C:cytoplasm"/>
    <property type="evidence" value="ECO:0007669"/>
    <property type="project" value="TreeGrafter"/>
</dbReference>
<evidence type="ECO:0000313" key="8">
    <source>
        <dbReference type="Proteomes" id="UP000002316"/>
    </source>
</evidence>
<dbReference type="GeneID" id="23862253"/>
<evidence type="ECO:0000256" key="1">
    <source>
        <dbReference type="ARBA" id="ARBA00022679"/>
    </source>
</evidence>
<dbReference type="KEGG" id="tbg:TbgDal_VII1220"/>
<dbReference type="InterPro" id="IPR045540">
    <property type="entry name" value="YegS/DAGK_C"/>
</dbReference>
<evidence type="ECO:0000256" key="4">
    <source>
        <dbReference type="ARBA" id="ARBA00022840"/>
    </source>
</evidence>
<accession>C9ZS12</accession>
<feature type="compositionally biased region" description="Basic and acidic residues" evidence="5">
    <location>
        <begin position="506"/>
        <end position="515"/>
    </location>
</feature>
<dbReference type="InterPro" id="IPR017438">
    <property type="entry name" value="ATP-NAD_kinase_N"/>
</dbReference>
<keyword evidence="2" id="KW-0547">Nucleotide-binding</keyword>
<keyword evidence="4" id="KW-0067">ATP-binding</keyword>
<feature type="domain" description="DAGKc" evidence="6">
    <location>
        <begin position="240"/>
        <end position="325"/>
    </location>
</feature>
<organism evidence="7 8">
    <name type="scientific">Trypanosoma brucei gambiense (strain MHOM/CI/86/DAL972)</name>
    <dbReference type="NCBI Taxonomy" id="679716"/>
    <lineage>
        <taxon>Eukaryota</taxon>
        <taxon>Discoba</taxon>
        <taxon>Euglenozoa</taxon>
        <taxon>Kinetoplastea</taxon>
        <taxon>Metakinetoplastina</taxon>
        <taxon>Trypanosomatida</taxon>
        <taxon>Trypanosomatidae</taxon>
        <taxon>Trypanosoma</taxon>
    </lineage>
</organism>
<dbReference type="RefSeq" id="XP_011774431.1">
    <property type="nucleotide sequence ID" value="XM_011776129.1"/>
</dbReference>
<feature type="region of interest" description="Disordered" evidence="5">
    <location>
        <begin position="359"/>
        <end position="382"/>
    </location>
</feature>
<dbReference type="InterPro" id="IPR016064">
    <property type="entry name" value="NAD/diacylglycerol_kinase_sf"/>
</dbReference>
<dbReference type="Gene3D" id="2.60.200.40">
    <property type="match status" value="1"/>
</dbReference>
<dbReference type="Pfam" id="PF00781">
    <property type="entry name" value="DAGK_cat"/>
    <property type="match status" value="1"/>
</dbReference>
<dbReference type="AlphaFoldDB" id="C9ZS12"/>
<sequence>MLELLCNVIYLDTQRAHFAFLSTFSFVQTLARMNANGVPTGSATALPADLQQPLLGAEVSVPIKYRKYEASLTFSQSTQRLSIKRTTRSGKTVCMVNIPTWNIVNIVTSTEALAGNGRCRRSKAAARKSEWSQASVPPTFPQTFNPADSSQRYQPIARVESSIYPVSRVDSFYSSTALPHSRTASGARGGATTYLVYYVKKAKGQIPKISTTEFTAATSMAYQQEAHSTVQCILSAIYPRGCKKLLFFISAKSGKGNALSIYKRAVLPVVQASRHDFQEIITTRARHAEDYVADLGNDMSDKYVVVAVGGDGMFHELVNGLNRRRKAAACCGADAAAGGTVVGRSNGSTNDFSLVGDETEVSGSSNNGIQQKASQGHDAPNDWRGETTNGAATKLCTRGFAYLKANNIDFSLPVVTKLQCPQTLPLIATIPAGSGCGMAKTFNVDNIKESVLALVHLNACSKSTMNVTGSQRECAKTQRDCDGANGVRKGSVSRRGDQVGVKTRSGRSERSTQHNAEHVERVACMSCSFGIINDIDHGSEKLRWMGNARFTAYAAFVLLKGVQMYQCRLRYLPWVGKQGQQLQKIEPSDKLPNAEELPNCTYTDQCPHCSQYKVATESASRVDCVASTLTSFPTLVNEECSVPAVEGKGKHSLPSDSNDSITQPMPSQEEQSVDFEDDSLSWVTVEGKFLSIFISNIPNASKDAIMTPYAHLNDNSIDVAFVVEKSRKVGRSDFVNIFTRVEKGDHVKLPFVSYVKARAIELEAIEGDIMIDGEVLPVNRVRIEPQCRTYEIVRGLSLPGK</sequence>
<evidence type="ECO:0000256" key="3">
    <source>
        <dbReference type="ARBA" id="ARBA00022777"/>
    </source>
</evidence>
<evidence type="ECO:0000256" key="5">
    <source>
        <dbReference type="SAM" id="MobiDB-lite"/>
    </source>
</evidence>
<feature type="region of interest" description="Disordered" evidence="5">
    <location>
        <begin position="485"/>
        <end position="515"/>
    </location>
</feature>
<evidence type="ECO:0000259" key="6">
    <source>
        <dbReference type="PROSITE" id="PS50146"/>
    </source>
</evidence>
<keyword evidence="1" id="KW-0808">Transferase</keyword>
<dbReference type="GO" id="GO:0005524">
    <property type="term" value="F:ATP binding"/>
    <property type="evidence" value="ECO:0007669"/>
    <property type="project" value="UniProtKB-KW"/>
</dbReference>
<evidence type="ECO:0000313" key="7">
    <source>
        <dbReference type="EMBL" id="CBH12148.1"/>
    </source>
</evidence>
<dbReference type="Gene3D" id="3.40.50.10330">
    <property type="entry name" value="Probable inorganic polyphosphate/atp-NAD kinase, domain 1"/>
    <property type="match status" value="1"/>
</dbReference>
<dbReference type="VEuPathDB" id="TriTrypDB:Tbg972.7.1220"/>
<dbReference type="Proteomes" id="UP000002316">
    <property type="component" value="Chromosome 7"/>
</dbReference>
<dbReference type="SUPFAM" id="SSF111331">
    <property type="entry name" value="NAD kinase/diacylglycerol kinase-like"/>
    <property type="match status" value="2"/>
</dbReference>
<dbReference type="Pfam" id="PF19279">
    <property type="entry name" value="YegS_C"/>
    <property type="match status" value="1"/>
</dbReference>
<dbReference type="InterPro" id="IPR050187">
    <property type="entry name" value="Lipid_Phosphate_FormReg"/>
</dbReference>
<dbReference type="InterPro" id="IPR001206">
    <property type="entry name" value="Diacylglycerol_kinase_cat_dom"/>
</dbReference>
<name>C9ZS12_TRYB9</name>
<dbReference type="GO" id="GO:0046512">
    <property type="term" value="P:sphingosine biosynthetic process"/>
    <property type="evidence" value="ECO:0007669"/>
    <property type="project" value="TreeGrafter"/>
</dbReference>
<protein>
    <recommendedName>
        <fullName evidence="6">DAGKc domain-containing protein</fullName>
    </recommendedName>
</protein>
<keyword evidence="3" id="KW-0418">Kinase</keyword>
<dbReference type="EMBL" id="FN554970">
    <property type="protein sequence ID" value="CBH12148.1"/>
    <property type="molecule type" value="Genomic_DNA"/>
</dbReference>
<feature type="region of interest" description="Disordered" evidence="5">
    <location>
        <begin position="646"/>
        <end position="672"/>
    </location>
</feature>
<dbReference type="PANTHER" id="PTHR12358:SF31">
    <property type="entry name" value="ACYLGLYCEROL KINASE, MITOCHONDRIAL"/>
    <property type="match status" value="1"/>
</dbReference>
<evidence type="ECO:0000256" key="2">
    <source>
        <dbReference type="ARBA" id="ARBA00022741"/>
    </source>
</evidence>
<reference evidence="8" key="1">
    <citation type="journal article" date="2010" name="PLoS Negl. Trop. Dis.">
        <title>The genome sequence of Trypanosoma brucei gambiense, causative agent of chronic human african trypanosomiasis.</title>
        <authorList>
            <person name="Jackson A.P."/>
            <person name="Sanders M."/>
            <person name="Berry A."/>
            <person name="McQuillan J."/>
            <person name="Aslett M.A."/>
            <person name="Quail M.A."/>
            <person name="Chukualim B."/>
            <person name="Capewell P."/>
            <person name="MacLeod A."/>
            <person name="Melville S.E."/>
            <person name="Gibson W."/>
            <person name="Barry J.D."/>
            <person name="Berriman M."/>
            <person name="Hertz-Fowler C."/>
        </authorList>
    </citation>
    <scope>NUCLEOTIDE SEQUENCE [LARGE SCALE GENOMIC DNA]</scope>
    <source>
        <strain evidence="8">MHOM/CI/86/DAL972</strain>
    </source>
</reference>
<dbReference type="GO" id="GO:0016020">
    <property type="term" value="C:membrane"/>
    <property type="evidence" value="ECO:0007669"/>
    <property type="project" value="TreeGrafter"/>
</dbReference>
<dbReference type="GO" id="GO:0001727">
    <property type="term" value="F:lipid kinase activity"/>
    <property type="evidence" value="ECO:0007669"/>
    <property type="project" value="TreeGrafter"/>
</dbReference>
<proteinExistence type="predicted"/>
<feature type="compositionally biased region" description="Polar residues" evidence="5">
    <location>
        <begin position="361"/>
        <end position="374"/>
    </location>
</feature>